<dbReference type="GeneID" id="24425793"/>
<dbReference type="InterPro" id="IPR008930">
    <property type="entry name" value="Terpenoid_cyclase/PrenylTrfase"/>
</dbReference>
<feature type="domain" description="Prenyltransferase alpha-alpha toroid" evidence="9">
    <location>
        <begin position="8"/>
        <end position="309"/>
    </location>
</feature>
<evidence type="ECO:0000256" key="3">
    <source>
        <dbReference type="ARBA" id="ARBA00022679"/>
    </source>
</evidence>
<accession>I7IS58</accession>
<evidence type="ECO:0000256" key="4">
    <source>
        <dbReference type="ARBA" id="ARBA00022723"/>
    </source>
</evidence>
<dbReference type="CDD" id="cd02894">
    <property type="entry name" value="GGTase-II"/>
    <property type="match status" value="1"/>
</dbReference>
<keyword evidence="3 8" id="KW-0808">Transferase</keyword>
<dbReference type="PANTHER" id="PTHR11774:SF11">
    <property type="entry name" value="GERANYLGERANYL TRANSFERASE TYPE-2 SUBUNIT BETA"/>
    <property type="match status" value="1"/>
</dbReference>
<evidence type="ECO:0000256" key="6">
    <source>
        <dbReference type="ARBA" id="ARBA00022833"/>
    </source>
</evidence>
<dbReference type="AlphaFoldDB" id="I7IS58"/>
<reference evidence="10 11" key="2">
    <citation type="journal article" date="2013" name="PLoS ONE">
        <title>Whole genome mapping and re-organization of the nuclear and mitochondrial genomes of Babesia microti isolates.</title>
        <authorList>
            <person name="Cornillot E."/>
            <person name="Dassouli A."/>
            <person name="Garg A."/>
            <person name="Pachikara N."/>
            <person name="Randazzo S."/>
            <person name="Depoix D."/>
            <person name="Carcy B."/>
            <person name="Delbecq S."/>
            <person name="Frutos R."/>
            <person name="Silva J.C."/>
            <person name="Sutton R."/>
            <person name="Krause P.J."/>
            <person name="Mamoun C.B."/>
        </authorList>
    </citation>
    <scope>NUCLEOTIDE SEQUENCE [LARGE SCALE GENOMIC DNA]</scope>
    <source>
        <strain evidence="10 11">RI</strain>
    </source>
</reference>
<dbReference type="GO" id="GO:0005968">
    <property type="term" value="C:Rab-protein geranylgeranyltransferase complex"/>
    <property type="evidence" value="ECO:0007669"/>
    <property type="project" value="UniProtKB-UniRule"/>
</dbReference>
<dbReference type="InterPro" id="IPR045089">
    <property type="entry name" value="PGGT1B-like"/>
</dbReference>
<name>I7IS58_BABMR</name>
<evidence type="ECO:0000313" key="11">
    <source>
        <dbReference type="Proteomes" id="UP000002899"/>
    </source>
</evidence>
<dbReference type="PANTHER" id="PTHR11774">
    <property type="entry name" value="GERANYLGERANYL TRANSFERASE TYPE BETA SUBUNIT"/>
    <property type="match status" value="1"/>
</dbReference>
<comment type="similarity">
    <text evidence="1 8">Belongs to the protein prenyltransferase subunit beta family.</text>
</comment>
<dbReference type="KEGG" id="bmic:BmR1_04g05740"/>
<comment type="cofactor">
    <cofactor evidence="8">
        <name>Zn(2+)</name>
        <dbReference type="ChEBI" id="CHEBI:29105"/>
    </cofactor>
    <text evidence="8">Binds 1 zinc ion per subunit.</text>
</comment>
<comment type="function">
    <text evidence="8">Catalyzes the transfer of a geranylgeranyl moiety from geranylgeranyl diphosphate to both cysteines of proteins with the C-terminal sequence -XXCC, -XCXC and -CCXX.</text>
</comment>
<evidence type="ECO:0000256" key="8">
    <source>
        <dbReference type="RuleBase" id="RU365076"/>
    </source>
</evidence>
<dbReference type="SUPFAM" id="SSF48239">
    <property type="entry name" value="Terpenoid cyclases/Protein prenyltransferases"/>
    <property type="match status" value="1"/>
</dbReference>
<gene>
    <name evidence="10" type="ORF">BmR1_04g05740</name>
</gene>
<evidence type="ECO:0000313" key="10">
    <source>
        <dbReference type="EMBL" id="CCF75346.1"/>
    </source>
</evidence>
<dbReference type="VEuPathDB" id="PiroplasmaDB:BmR1_04g05740"/>
<evidence type="ECO:0000256" key="5">
    <source>
        <dbReference type="ARBA" id="ARBA00022737"/>
    </source>
</evidence>
<dbReference type="GO" id="GO:0046872">
    <property type="term" value="F:metal ion binding"/>
    <property type="evidence" value="ECO:0007669"/>
    <property type="project" value="UniProtKB-KW"/>
</dbReference>
<dbReference type="GO" id="GO:0004663">
    <property type="term" value="F:Rab geranylgeranyltransferase activity"/>
    <property type="evidence" value="ECO:0007669"/>
    <property type="project" value="UniProtKB-UniRule"/>
</dbReference>
<dbReference type="EMBL" id="LN871599">
    <property type="protein sequence ID" value="CCF75346.1"/>
    <property type="molecule type" value="Genomic_DNA"/>
</dbReference>
<keyword evidence="4 8" id="KW-0479">Metal-binding</keyword>
<reference evidence="10 11" key="3">
    <citation type="journal article" date="2016" name="Sci. Rep.">
        <title>Genome-wide diversity and gene expression profiling of Babesia microti isolates identify polymorphic genes that mediate host-pathogen interactions.</title>
        <authorList>
            <person name="Silva J.C."/>
            <person name="Cornillot E."/>
            <person name="McCracken C."/>
            <person name="Usmani-Brown S."/>
            <person name="Dwivedi A."/>
            <person name="Ifeonu O.O."/>
            <person name="Crabtree J."/>
            <person name="Gotia H.T."/>
            <person name="Virji A.Z."/>
            <person name="Reynes C."/>
            <person name="Colinge J."/>
            <person name="Kumar V."/>
            <person name="Lawres L."/>
            <person name="Pazzi J.E."/>
            <person name="Pablo J.V."/>
            <person name="Hung C."/>
            <person name="Brancato J."/>
            <person name="Kumari P."/>
            <person name="Orvis J."/>
            <person name="Tretina K."/>
            <person name="Chibucos M."/>
            <person name="Ott S."/>
            <person name="Sadzewicz L."/>
            <person name="Sengamalay N."/>
            <person name="Shetty A.C."/>
            <person name="Su Q."/>
            <person name="Tallon L."/>
            <person name="Fraser C.M."/>
            <person name="Frutos R."/>
            <person name="Molina D.M."/>
            <person name="Krause P.J."/>
            <person name="Ben Mamoun C."/>
        </authorList>
    </citation>
    <scope>NUCLEOTIDE SEQUENCE [LARGE SCALE GENOMIC DNA]</scope>
    <source>
        <strain evidence="10 11">RI</strain>
    </source>
</reference>
<dbReference type="Gene3D" id="1.50.10.20">
    <property type="match status" value="1"/>
</dbReference>
<keyword evidence="6 8" id="KW-0862">Zinc</keyword>
<evidence type="ECO:0000256" key="7">
    <source>
        <dbReference type="ARBA" id="ARBA00047658"/>
    </source>
</evidence>
<protein>
    <recommendedName>
        <fullName evidence="8">Geranylgeranyl transferase type-2 subunit beta</fullName>
        <ecNumber evidence="8">2.5.1.60</ecNumber>
    </recommendedName>
</protein>
<dbReference type="EC" id="2.5.1.60" evidence="8"/>
<dbReference type="RefSeq" id="XP_012649754.1">
    <property type="nucleotide sequence ID" value="XM_012794300.1"/>
</dbReference>
<dbReference type="InterPro" id="IPR001330">
    <property type="entry name" value="Prenyltrans"/>
</dbReference>
<comment type="catalytic activity">
    <reaction evidence="7 8">
        <text>geranylgeranyl diphosphate + L-cysteinyl-[protein] = S-geranylgeranyl-L-cysteinyl-[protein] + diphosphate</text>
        <dbReference type="Rhea" id="RHEA:21240"/>
        <dbReference type="Rhea" id="RHEA-COMP:10131"/>
        <dbReference type="Rhea" id="RHEA-COMP:11537"/>
        <dbReference type="ChEBI" id="CHEBI:29950"/>
        <dbReference type="ChEBI" id="CHEBI:33019"/>
        <dbReference type="ChEBI" id="CHEBI:57533"/>
        <dbReference type="ChEBI" id="CHEBI:86021"/>
        <dbReference type="EC" id="2.5.1.60"/>
    </reaction>
</comment>
<dbReference type="OrthoDB" id="5428259at2759"/>
<dbReference type="InterPro" id="IPR026873">
    <property type="entry name" value="Ptb1"/>
</dbReference>
<sequence>MDFLPELCIDKHVKYLYDYANERCSIEGFFVENIKVGGMYWSLTTLALICPEAIYKNLPESDGFNIYDKSLKLLSNCKNEDGGFGNSPGHESHLIPTHYAVLVCILLEKMDMIDVDKTTEFVLSLQNVDGSFNGDSSMEADTRHSYSALAILTLLKKIQKVDLELSASYILSCMNHDGGFGWTPNGESHAASAFCSVAALSLSNRLYRIDRDRLGWWLCERQTSTGGFNGRHQKLPDVCYSWWISATLYILGRQEWFNRAKLIEFILESQNTETGGISHKPGNISDVFHTFFGIATIYLIKMHSIHPVFVTLNEKLKKIITQ</sequence>
<evidence type="ECO:0000256" key="2">
    <source>
        <dbReference type="ARBA" id="ARBA00022602"/>
    </source>
</evidence>
<keyword evidence="11" id="KW-1185">Reference proteome</keyword>
<dbReference type="Pfam" id="PF00432">
    <property type="entry name" value="Prenyltrans"/>
    <property type="match status" value="1"/>
</dbReference>
<keyword evidence="5" id="KW-0677">Repeat</keyword>
<keyword evidence="2 8" id="KW-0637">Prenyltransferase</keyword>
<evidence type="ECO:0000259" key="9">
    <source>
        <dbReference type="Pfam" id="PF00432"/>
    </source>
</evidence>
<organism evidence="10 11">
    <name type="scientific">Babesia microti (strain RI)</name>
    <dbReference type="NCBI Taxonomy" id="1133968"/>
    <lineage>
        <taxon>Eukaryota</taxon>
        <taxon>Sar</taxon>
        <taxon>Alveolata</taxon>
        <taxon>Apicomplexa</taxon>
        <taxon>Aconoidasida</taxon>
        <taxon>Piroplasmida</taxon>
        <taxon>Babesiidae</taxon>
        <taxon>Babesia</taxon>
    </lineage>
</organism>
<evidence type="ECO:0000256" key="1">
    <source>
        <dbReference type="ARBA" id="ARBA00010497"/>
    </source>
</evidence>
<reference evidence="10 11" key="1">
    <citation type="journal article" date="2012" name="Nucleic Acids Res.">
        <title>Sequencing of the smallest Apicomplexan genome from the human pathogen Babesia microti.</title>
        <authorList>
            <person name="Cornillot E."/>
            <person name="Hadj-Kaddour K."/>
            <person name="Dassouli A."/>
            <person name="Noel B."/>
            <person name="Ranwez V."/>
            <person name="Vacherie B."/>
            <person name="Augagneur Y."/>
            <person name="Bres V."/>
            <person name="Duclos A."/>
            <person name="Randazzo S."/>
            <person name="Carcy B."/>
            <person name="Debierre-Grockiego F."/>
            <person name="Delbecq S."/>
            <person name="Moubri-Menage K."/>
            <person name="Shams-Eldin H."/>
            <person name="Usmani-Brown S."/>
            <person name="Bringaud F."/>
            <person name="Wincker P."/>
            <person name="Vivares C.P."/>
            <person name="Schwarz R.T."/>
            <person name="Schetters T.P."/>
            <person name="Krause P.J."/>
            <person name="Gorenflot A."/>
            <person name="Berry V."/>
            <person name="Barbe V."/>
            <person name="Ben Mamoun C."/>
        </authorList>
    </citation>
    <scope>NUCLEOTIDE SEQUENCE [LARGE SCALE GENOMIC DNA]</scope>
    <source>
        <strain evidence="10 11">RI</strain>
    </source>
</reference>
<dbReference type="Proteomes" id="UP000002899">
    <property type="component" value="Chromosome IV"/>
</dbReference>
<proteinExistence type="inferred from homology"/>